<evidence type="ECO:0000259" key="1">
    <source>
        <dbReference type="PROSITE" id="PS50181"/>
    </source>
</evidence>
<organism evidence="3">
    <name type="scientific">Thrips palmi</name>
    <name type="common">Melon thrips</name>
    <dbReference type="NCBI Taxonomy" id="161013"/>
    <lineage>
        <taxon>Eukaryota</taxon>
        <taxon>Metazoa</taxon>
        <taxon>Ecdysozoa</taxon>
        <taxon>Arthropoda</taxon>
        <taxon>Hexapoda</taxon>
        <taxon>Insecta</taxon>
        <taxon>Pterygota</taxon>
        <taxon>Neoptera</taxon>
        <taxon>Paraneoptera</taxon>
        <taxon>Thysanoptera</taxon>
        <taxon>Terebrantia</taxon>
        <taxon>Thripoidea</taxon>
        <taxon>Thripidae</taxon>
        <taxon>Thrips</taxon>
    </lineage>
</organism>
<gene>
    <name evidence="3" type="primary">LOC117644947</name>
</gene>
<accession>A0A6P8Z251</accession>
<feature type="domain" description="F-box" evidence="1">
    <location>
        <begin position="1"/>
        <end position="46"/>
    </location>
</feature>
<dbReference type="AlphaFoldDB" id="A0A6P8Z251"/>
<dbReference type="Gene3D" id="1.20.1280.50">
    <property type="match status" value="1"/>
</dbReference>
<dbReference type="SUPFAM" id="SSF81383">
    <property type="entry name" value="F-box domain"/>
    <property type="match status" value="1"/>
</dbReference>
<dbReference type="SUPFAM" id="SSF52047">
    <property type="entry name" value="RNI-like"/>
    <property type="match status" value="1"/>
</dbReference>
<dbReference type="InterPro" id="IPR032675">
    <property type="entry name" value="LRR_dom_sf"/>
</dbReference>
<dbReference type="Proteomes" id="UP000515158">
    <property type="component" value="Unplaced"/>
</dbReference>
<dbReference type="InterPro" id="IPR036047">
    <property type="entry name" value="F-box-like_dom_sf"/>
</dbReference>
<proteinExistence type="predicted"/>
<dbReference type="InterPro" id="IPR001810">
    <property type="entry name" value="F-box_dom"/>
</dbReference>
<dbReference type="PROSITE" id="PS50181">
    <property type="entry name" value="FBOX"/>
    <property type="match status" value="1"/>
</dbReference>
<dbReference type="SMART" id="SM00256">
    <property type="entry name" value="FBOX"/>
    <property type="match status" value="1"/>
</dbReference>
<dbReference type="GeneID" id="117644947"/>
<keyword evidence="2" id="KW-1185">Reference proteome</keyword>
<evidence type="ECO:0000313" key="3">
    <source>
        <dbReference type="RefSeq" id="XP_034240657.1"/>
    </source>
</evidence>
<protein>
    <submittedName>
        <fullName evidence="3">Uncharacterized protein LOC117644947 isoform X2</fullName>
    </submittedName>
</protein>
<dbReference type="Gene3D" id="3.80.10.10">
    <property type="entry name" value="Ribonuclease Inhibitor"/>
    <property type="match status" value="1"/>
</dbReference>
<dbReference type="Pfam" id="PF12937">
    <property type="entry name" value="F-box-like"/>
    <property type="match status" value="1"/>
</dbReference>
<evidence type="ECO:0000313" key="2">
    <source>
        <dbReference type="Proteomes" id="UP000515158"/>
    </source>
</evidence>
<dbReference type="RefSeq" id="XP_034240657.1">
    <property type="nucleotide sequence ID" value="XM_034384766.1"/>
</dbReference>
<sequence>MDLLSLPDDALLAVLAFLPSREILSLRVLCRRLRDICLHPDLWRRRALRDLDVLGGNDFELEVGLLRAVLRLVPCIGRLAGRVEDFAFMVSMVPTTSCVIAELALSIYEDEALTTKILLTVHSLGGLKTLDVYLDLDLSTACTEVLNTICSLEGLRELKICFGDSVALLVGPCLGLEVEPSLTKLWYTLGWRRTGGADCFLVLLLETHAATLEEVDVGDFTEQVVWSLLRTLPKLRSLACSPSPVALDFVRQSSQLRSLSFYEFSEQPFSAALQALTESRSASLLEALDLSSWRRDPDLMALPAFLPHFPVLRELSLDAAPTDDFLRALTPTSAPRLTRLSLRCEKTCLHAWLHDIPIQDLLQRNPRLHLQVWKYRSCNEEYAYEGVIKCDCCFCEKEKSRGRRSWFSLHRRTAGCPPGCLQVAQLSCSSAPPADSSNLE</sequence>
<reference evidence="3" key="1">
    <citation type="submission" date="2025-08" db="UniProtKB">
        <authorList>
            <consortium name="RefSeq"/>
        </authorList>
    </citation>
    <scope>IDENTIFICATION</scope>
    <source>
        <tissue evidence="3">Total insect</tissue>
    </source>
</reference>
<name>A0A6P8Z251_THRPL</name>